<protein>
    <recommendedName>
        <fullName evidence="6">Phosphatidylglycerol lysyltransferase C-terminal domain-containing protein</fullName>
    </recommendedName>
</protein>
<dbReference type="GO" id="GO:0016755">
    <property type="term" value="F:aminoacyltransferase activity"/>
    <property type="evidence" value="ECO:0007669"/>
    <property type="project" value="TreeGrafter"/>
</dbReference>
<gene>
    <name evidence="7" type="ORF">Lepil_3324</name>
</gene>
<dbReference type="SUPFAM" id="SSF55729">
    <property type="entry name" value="Acyl-CoA N-acyltransferases (Nat)"/>
    <property type="match status" value="1"/>
</dbReference>
<dbReference type="PANTHER" id="PTHR34697:SF2">
    <property type="entry name" value="PHOSPHATIDYLGLYCEROL LYSYLTRANSFERASE"/>
    <property type="match status" value="1"/>
</dbReference>
<evidence type="ECO:0000259" key="6">
    <source>
        <dbReference type="Pfam" id="PF09924"/>
    </source>
</evidence>
<dbReference type="GO" id="GO:0005886">
    <property type="term" value="C:plasma membrane"/>
    <property type="evidence" value="ECO:0007669"/>
    <property type="project" value="UniProtKB-SubCell"/>
</dbReference>
<reference evidence="7 8" key="1">
    <citation type="submission" date="2011-10" db="EMBL/GenBank/DDBJ databases">
        <title>The Improved High-Quality Draft genome of Leptonema illini DSM 21528.</title>
        <authorList>
            <consortium name="US DOE Joint Genome Institute (JGI-PGF)"/>
            <person name="Lucas S."/>
            <person name="Copeland A."/>
            <person name="Lapidus A."/>
            <person name="Glavina del Rio T."/>
            <person name="Dalin E."/>
            <person name="Tice H."/>
            <person name="Bruce D."/>
            <person name="Goodwin L."/>
            <person name="Pitluck S."/>
            <person name="Peters L."/>
            <person name="Mikhailova N."/>
            <person name="Held B."/>
            <person name="Kyrpides N."/>
            <person name="Mavromatis K."/>
            <person name="Ivanova N."/>
            <person name="Markowitz V."/>
            <person name="Cheng J.-F."/>
            <person name="Hugenholtz P."/>
            <person name="Woyke T."/>
            <person name="Wu D."/>
            <person name="Gronow S."/>
            <person name="Wellnitz S."/>
            <person name="Brambilla E.-M."/>
            <person name="Klenk H.-P."/>
            <person name="Eisen J.A."/>
        </authorList>
    </citation>
    <scope>NUCLEOTIDE SEQUENCE [LARGE SCALE GENOMIC DNA]</scope>
    <source>
        <strain evidence="7 8">DSM 21528</strain>
    </source>
</reference>
<dbReference type="InterPro" id="IPR016181">
    <property type="entry name" value="Acyl_CoA_acyltransferase"/>
</dbReference>
<evidence type="ECO:0000256" key="5">
    <source>
        <dbReference type="ARBA" id="ARBA00023136"/>
    </source>
</evidence>
<dbReference type="PANTHER" id="PTHR34697">
    <property type="entry name" value="PHOSPHATIDYLGLYCEROL LYSYLTRANSFERASE"/>
    <property type="match status" value="1"/>
</dbReference>
<evidence type="ECO:0000313" key="7">
    <source>
        <dbReference type="EMBL" id="EHQ07983.1"/>
    </source>
</evidence>
<feature type="domain" description="Phosphatidylglycerol lysyltransferase C-terminal" evidence="6">
    <location>
        <begin position="36"/>
        <end position="255"/>
    </location>
</feature>
<keyword evidence="2" id="KW-1003">Cell membrane</keyword>
<name>H2CHB0_9LEPT</name>
<accession>H2CHB0</accession>
<dbReference type="InterPro" id="IPR024320">
    <property type="entry name" value="LPG_synthase_C"/>
</dbReference>
<organism evidence="7 8">
    <name type="scientific">Leptonema illini DSM 21528</name>
    <dbReference type="NCBI Taxonomy" id="929563"/>
    <lineage>
        <taxon>Bacteria</taxon>
        <taxon>Pseudomonadati</taxon>
        <taxon>Spirochaetota</taxon>
        <taxon>Spirochaetia</taxon>
        <taxon>Leptospirales</taxon>
        <taxon>Leptospiraceae</taxon>
        <taxon>Leptonema</taxon>
    </lineage>
</organism>
<dbReference type="Proteomes" id="UP000005737">
    <property type="component" value="Unassembled WGS sequence"/>
</dbReference>
<keyword evidence="4" id="KW-1133">Transmembrane helix</keyword>
<dbReference type="AlphaFoldDB" id="H2CHB0"/>
<keyword evidence="8" id="KW-1185">Reference proteome</keyword>
<evidence type="ECO:0000256" key="1">
    <source>
        <dbReference type="ARBA" id="ARBA00004651"/>
    </source>
</evidence>
<dbReference type="STRING" id="183.GCA_002009735_03397"/>
<dbReference type="GO" id="GO:0055091">
    <property type="term" value="P:phospholipid homeostasis"/>
    <property type="evidence" value="ECO:0007669"/>
    <property type="project" value="TreeGrafter"/>
</dbReference>
<dbReference type="Pfam" id="PF09924">
    <property type="entry name" value="LPG_synthase_C"/>
    <property type="match status" value="1"/>
</dbReference>
<evidence type="ECO:0000313" key="8">
    <source>
        <dbReference type="Proteomes" id="UP000005737"/>
    </source>
</evidence>
<keyword evidence="5" id="KW-0472">Membrane</keyword>
<dbReference type="HOGENOM" id="CLU_899243_0_0_12"/>
<keyword evidence="3" id="KW-0812">Transmembrane</keyword>
<dbReference type="RefSeq" id="WP_002774280.1">
    <property type="nucleotide sequence ID" value="NZ_JH597773.1"/>
</dbReference>
<evidence type="ECO:0000256" key="3">
    <source>
        <dbReference type="ARBA" id="ARBA00022692"/>
    </source>
</evidence>
<dbReference type="EMBL" id="JH597773">
    <property type="protein sequence ID" value="EHQ07983.1"/>
    <property type="molecule type" value="Genomic_DNA"/>
</dbReference>
<evidence type="ECO:0000256" key="2">
    <source>
        <dbReference type="ARBA" id="ARBA00022475"/>
    </source>
</evidence>
<sequence>MSWRLDDKATVISRSLLLSRSQWIQSASLKQTSDLDELLTALLVSARPAVLRGAGEEIALRFRKTGSHVFQSGIEAALDLNDTAWHRSSLRELARRALRYGHIEYFPTSQTDRPYPDLSELRSRSAYANRPALRGLYLTDASQWHKAWSFVVGGQVVGLVTASRRGERAYHTEILMRAQDAPKGTMEALIIRAATDLKQEGAYELSLGECPFVVGDPPDIRIHFYGRMMSHAYHARGLYAFKAKFHPQWRPVFLVSRRRLFLPLVDLFFTTGSARLFFDALFHR</sequence>
<proteinExistence type="predicted"/>
<evidence type="ECO:0000256" key="4">
    <source>
        <dbReference type="ARBA" id="ARBA00022989"/>
    </source>
</evidence>
<comment type="subcellular location">
    <subcellularLocation>
        <location evidence="1">Cell membrane</location>
        <topology evidence="1">Multi-pass membrane protein</topology>
    </subcellularLocation>
</comment>
<dbReference type="InterPro" id="IPR051211">
    <property type="entry name" value="PG_lysyltransferase"/>
</dbReference>